<gene>
    <name evidence="1" type="ORF">SAMN05216272_107297</name>
</gene>
<dbReference type="STRING" id="428992.SAMN05216272_107297"/>
<dbReference type="AlphaFoldDB" id="A0A1G8JC23"/>
<dbReference type="RefSeq" id="WP_090264650.1">
    <property type="nucleotide sequence ID" value="NZ_FNDS01000007.1"/>
</dbReference>
<dbReference type="OrthoDB" id="5705747at2"/>
<proteinExistence type="predicted"/>
<keyword evidence="2" id="KW-1185">Reference proteome</keyword>
<accession>A0A1G8JC23</accession>
<evidence type="ECO:0000313" key="2">
    <source>
        <dbReference type="Proteomes" id="UP000199636"/>
    </source>
</evidence>
<dbReference type="EMBL" id="FNDS01000007">
    <property type="protein sequence ID" value="SDI28785.1"/>
    <property type="molecule type" value="Genomic_DNA"/>
</dbReference>
<organism evidence="1 2">
    <name type="scientific">Pseudomonas panipatensis</name>
    <dbReference type="NCBI Taxonomy" id="428992"/>
    <lineage>
        <taxon>Bacteria</taxon>
        <taxon>Pseudomonadati</taxon>
        <taxon>Pseudomonadota</taxon>
        <taxon>Gammaproteobacteria</taxon>
        <taxon>Pseudomonadales</taxon>
        <taxon>Pseudomonadaceae</taxon>
        <taxon>Pseudomonas</taxon>
    </lineage>
</organism>
<dbReference type="Proteomes" id="UP000199636">
    <property type="component" value="Unassembled WGS sequence"/>
</dbReference>
<name>A0A1G8JC23_9PSED</name>
<protein>
    <recommendedName>
        <fullName evidence="3">Flagellar basal body rod FlgEFG protein C-terminal</fullName>
    </recommendedName>
</protein>
<reference evidence="2" key="1">
    <citation type="submission" date="2016-10" db="EMBL/GenBank/DDBJ databases">
        <authorList>
            <person name="Varghese N."/>
            <person name="Submissions S."/>
        </authorList>
    </citation>
    <scope>NUCLEOTIDE SEQUENCE [LARGE SCALE GENOMIC DNA]</scope>
    <source>
        <strain evidence="2">CCM 7469</strain>
    </source>
</reference>
<evidence type="ECO:0008006" key="3">
    <source>
        <dbReference type="Google" id="ProtNLM"/>
    </source>
</evidence>
<evidence type="ECO:0000313" key="1">
    <source>
        <dbReference type="EMBL" id="SDI28785.1"/>
    </source>
</evidence>
<sequence>MQISANAFSAGLQGVRSGQQQVERAAEKIAGQPAATNGEDLAKPLVDLQQGKYAALASSRTLQVADETLGTLIDISV</sequence>